<feature type="compositionally biased region" description="Low complexity" evidence="12">
    <location>
        <begin position="328"/>
        <end position="337"/>
    </location>
</feature>
<evidence type="ECO:0000256" key="9">
    <source>
        <dbReference type="ARBA" id="ARBA00023144"/>
    </source>
</evidence>
<evidence type="ECO:0000259" key="13">
    <source>
        <dbReference type="Pfam" id="PF01087"/>
    </source>
</evidence>
<keyword evidence="7 11" id="KW-0479">Metal-binding</keyword>
<comment type="pathway">
    <text evidence="3 11">Carbohydrate metabolism; galactose metabolism.</text>
</comment>
<feature type="compositionally biased region" description="Basic and acidic residues" evidence="12">
    <location>
        <begin position="389"/>
        <end position="402"/>
    </location>
</feature>
<sequence>MFPDEFKIDKVKDNSENSPCCLDPPVPVQRLKGLGPIKGQRVPFKVSKVVKSPPGLVSANNGLLVVGVLQCGASLKSPPGQVSADNGLLVVGVLQCGASLKSPPGLDSAGGGLLVGIILAVRGLSLVSPPSRERLLAQQTPHGEDTNRDKPMIKINKLTKVLNERAAELNTGLLFISNEKEEVSDQSYLHNGELVHFLAFLFLLARHHKGDSALLFLVSENGSIRIHGFKKVKKTTTQNLVTYLLAPKNEGSTTYAGYMKSLPVPDSYPYLLAPRAQDQWNFAQSFARSFSHGRQGKHSSLDNHHQPGKNVGGLVCLGEKSEPRDVRPSSSSPVMSSTGTCERSCTFAADTGTICCWVHHQHLRYNPLRDDWVLVCPHRMKRPWAGHVEKPEEEQIPRHDPKNPLCPGNTRPNGKVNPDYESTFLFTNDFPALLEEGPAPEESSDPLFRCAEARGTCKVMCFHPWSDITLPLMSLPEIRVVIDKLAEINIDLGKKYTWVQIFENRGAIMGCSNPHPHCQVWASSYLSNEPSIKHRTQREYHLKHNSNMLLDYVNRELQKKERVILENEHWVWLVPYWAVWPYETILLPKAHVLRIEDLTESQKDGAPTGKYLSEDCNFWQLHAVYYPPLLRSAKVKKFMVGYEMLATAQRDLTAEQI</sequence>
<dbReference type="InterPro" id="IPR001937">
    <property type="entry name" value="GalP_UDPtransf1"/>
</dbReference>
<evidence type="ECO:0000256" key="12">
    <source>
        <dbReference type="SAM" id="MobiDB-lite"/>
    </source>
</evidence>
<evidence type="ECO:0000256" key="10">
    <source>
        <dbReference type="ARBA" id="ARBA00023277"/>
    </source>
</evidence>
<dbReference type="EMBL" id="CP111014">
    <property type="protein sequence ID" value="WAQ99124.1"/>
    <property type="molecule type" value="Genomic_DNA"/>
</dbReference>
<feature type="domain" description="Galactose-1-phosphate uridyl transferase C-terminal" evidence="14">
    <location>
        <begin position="534"/>
        <end position="605"/>
    </location>
</feature>
<dbReference type="Pfam" id="PF01087">
    <property type="entry name" value="GalP_UDP_transf"/>
    <property type="match status" value="1"/>
</dbReference>
<accession>A0ABY7DRC1</accession>
<organism evidence="15 16">
    <name type="scientific">Mya arenaria</name>
    <name type="common">Soft-shell clam</name>
    <dbReference type="NCBI Taxonomy" id="6604"/>
    <lineage>
        <taxon>Eukaryota</taxon>
        <taxon>Metazoa</taxon>
        <taxon>Spiralia</taxon>
        <taxon>Lophotrochozoa</taxon>
        <taxon>Mollusca</taxon>
        <taxon>Bivalvia</taxon>
        <taxon>Autobranchia</taxon>
        <taxon>Heteroconchia</taxon>
        <taxon>Euheterodonta</taxon>
        <taxon>Imparidentia</taxon>
        <taxon>Neoheterodontei</taxon>
        <taxon>Myida</taxon>
        <taxon>Myoidea</taxon>
        <taxon>Myidae</taxon>
        <taxon>Mya</taxon>
    </lineage>
</organism>
<evidence type="ECO:0000256" key="8">
    <source>
        <dbReference type="ARBA" id="ARBA00022833"/>
    </source>
</evidence>
<feature type="domain" description="Galactose-1-phosphate uridyl transferase C-terminal" evidence="14">
    <location>
        <begin position="613"/>
        <end position="656"/>
    </location>
</feature>
<evidence type="ECO:0000256" key="11">
    <source>
        <dbReference type="RuleBase" id="RU000506"/>
    </source>
</evidence>
<dbReference type="EC" id="2.7.7.12" evidence="11"/>
<evidence type="ECO:0000256" key="3">
    <source>
        <dbReference type="ARBA" id="ARBA00004947"/>
    </source>
</evidence>
<dbReference type="Pfam" id="PF02744">
    <property type="entry name" value="GalP_UDP_tr_C"/>
    <property type="match status" value="2"/>
</dbReference>
<feature type="region of interest" description="Disordered" evidence="12">
    <location>
        <begin position="389"/>
        <end position="409"/>
    </location>
</feature>
<keyword evidence="8" id="KW-0862">Zinc</keyword>
<dbReference type="PANTHER" id="PTHR11943">
    <property type="entry name" value="GALACTOSE-1-PHOSPHATE URIDYLYLTRANSFERASE"/>
    <property type="match status" value="1"/>
</dbReference>
<dbReference type="SUPFAM" id="SSF54197">
    <property type="entry name" value="HIT-like"/>
    <property type="match status" value="2"/>
</dbReference>
<evidence type="ECO:0000256" key="4">
    <source>
        <dbReference type="ARBA" id="ARBA00010951"/>
    </source>
</evidence>
<evidence type="ECO:0000256" key="7">
    <source>
        <dbReference type="ARBA" id="ARBA00022723"/>
    </source>
</evidence>
<keyword evidence="5 11" id="KW-0808">Transferase</keyword>
<evidence type="ECO:0000256" key="2">
    <source>
        <dbReference type="ARBA" id="ARBA00001947"/>
    </source>
</evidence>
<keyword evidence="10 11" id="KW-0119">Carbohydrate metabolism</keyword>
<evidence type="ECO:0000259" key="14">
    <source>
        <dbReference type="Pfam" id="PF02744"/>
    </source>
</evidence>
<comment type="catalytic activity">
    <reaction evidence="1 11">
        <text>alpha-D-galactose 1-phosphate + UDP-alpha-D-glucose = alpha-D-glucose 1-phosphate + UDP-alpha-D-galactose</text>
        <dbReference type="Rhea" id="RHEA:13989"/>
        <dbReference type="ChEBI" id="CHEBI:58336"/>
        <dbReference type="ChEBI" id="CHEBI:58601"/>
        <dbReference type="ChEBI" id="CHEBI:58885"/>
        <dbReference type="ChEBI" id="CHEBI:66914"/>
        <dbReference type="EC" id="2.7.7.12"/>
    </reaction>
</comment>
<evidence type="ECO:0000256" key="5">
    <source>
        <dbReference type="ARBA" id="ARBA00022679"/>
    </source>
</evidence>
<dbReference type="Gene3D" id="3.30.428.10">
    <property type="entry name" value="HIT-like"/>
    <property type="match status" value="3"/>
</dbReference>
<keyword evidence="6 11" id="KW-0548">Nucleotidyltransferase</keyword>
<dbReference type="NCBIfam" id="TIGR00209">
    <property type="entry name" value="galT_1"/>
    <property type="match status" value="1"/>
</dbReference>
<keyword evidence="9 11" id="KW-0299">Galactose metabolism</keyword>
<dbReference type="InterPro" id="IPR036265">
    <property type="entry name" value="HIT-like_sf"/>
</dbReference>
<comment type="similarity">
    <text evidence="4 11">Belongs to the galactose-1-phosphate uridylyltransferase type 1 family.</text>
</comment>
<feature type="region of interest" description="Disordered" evidence="12">
    <location>
        <begin position="293"/>
        <end position="338"/>
    </location>
</feature>
<proteinExistence type="inferred from homology"/>
<name>A0ABY7DRC1_MYAAR</name>
<evidence type="ECO:0000256" key="6">
    <source>
        <dbReference type="ARBA" id="ARBA00022695"/>
    </source>
</evidence>
<dbReference type="InterPro" id="IPR005849">
    <property type="entry name" value="GalP_Utransf_N"/>
</dbReference>
<dbReference type="PANTHER" id="PTHR11943:SF1">
    <property type="entry name" value="GALACTOSE-1-PHOSPHATE URIDYLYLTRANSFERASE"/>
    <property type="match status" value="1"/>
</dbReference>
<evidence type="ECO:0000313" key="16">
    <source>
        <dbReference type="Proteomes" id="UP001164746"/>
    </source>
</evidence>
<dbReference type="PROSITE" id="PS00117">
    <property type="entry name" value="GAL_P_UDP_TRANSF_I"/>
    <property type="match status" value="1"/>
</dbReference>
<reference evidence="15" key="1">
    <citation type="submission" date="2022-11" db="EMBL/GenBank/DDBJ databases">
        <title>Centuries of genome instability and evolution in soft-shell clam transmissible cancer (bioRxiv).</title>
        <authorList>
            <person name="Hart S.F.M."/>
            <person name="Yonemitsu M.A."/>
            <person name="Giersch R.M."/>
            <person name="Beal B.F."/>
            <person name="Arriagada G."/>
            <person name="Davis B.W."/>
            <person name="Ostrander E.A."/>
            <person name="Goff S.P."/>
            <person name="Metzger M.J."/>
        </authorList>
    </citation>
    <scope>NUCLEOTIDE SEQUENCE</scope>
    <source>
        <strain evidence="15">MELC-2E11</strain>
        <tissue evidence="15">Siphon/mantle</tissue>
    </source>
</reference>
<keyword evidence="16" id="KW-1185">Reference proteome</keyword>
<evidence type="ECO:0000313" key="15">
    <source>
        <dbReference type="EMBL" id="WAQ99124.1"/>
    </source>
</evidence>
<dbReference type="InterPro" id="IPR019779">
    <property type="entry name" value="GalP_UDPtransf1_His-AS"/>
</dbReference>
<feature type="domain" description="Galactose-1-phosphate uridyl transferase N-terminal" evidence="13">
    <location>
        <begin position="360"/>
        <end position="526"/>
    </location>
</feature>
<dbReference type="Proteomes" id="UP001164746">
    <property type="component" value="Chromosome 3"/>
</dbReference>
<protein>
    <recommendedName>
        <fullName evidence="11">Galactose-1-phosphate uridylyltransferase</fullName>
        <ecNumber evidence="11">2.7.7.12</ecNumber>
    </recommendedName>
</protein>
<comment type="cofactor">
    <cofactor evidence="2">
        <name>Zn(2+)</name>
        <dbReference type="ChEBI" id="CHEBI:29105"/>
    </cofactor>
</comment>
<dbReference type="InterPro" id="IPR005850">
    <property type="entry name" value="GalP_Utransf_C"/>
</dbReference>
<gene>
    <name evidence="15" type="ORF">MAR_023497</name>
</gene>
<dbReference type="CDD" id="cd00608">
    <property type="entry name" value="GalT"/>
    <property type="match status" value="1"/>
</dbReference>
<evidence type="ECO:0000256" key="1">
    <source>
        <dbReference type="ARBA" id="ARBA00001107"/>
    </source>
</evidence>